<feature type="transmembrane region" description="Helical" evidence="1">
    <location>
        <begin position="15"/>
        <end position="36"/>
    </location>
</feature>
<keyword evidence="1" id="KW-0812">Transmembrane</keyword>
<sequence>MIDQEQARGGVRRRWGLPLGVAAVVSATGVVAVLALGGGTKPAGDSGVGPLAGGTTALKTAETATVTPDATGGAGTPSASGSGQVVVVQNGQTITLPYNSQDFVAACKVALDVRDGRVVVSASPSPKLIDPKLCTSVEPSSPAGPPVEPTSPVITPGQNEALPADRVQAILASCAPSGGPWQKVVAVKTAFATQHVDAMVIATNSKHEYVFCDAKGNTGFPSQTPTIVTLASLRVGNSHLKEYDGGTDYSDRQHYLMFNWGLIGPEVKKVTVSYGTEKQEYPALVDNGAFLSTASTPFNPDYTHPPIGYVHAYAADGTKLYDTPLS</sequence>
<keyword evidence="3" id="KW-1185">Reference proteome</keyword>
<evidence type="ECO:0000256" key="1">
    <source>
        <dbReference type="SAM" id="Phobius"/>
    </source>
</evidence>
<accession>A0ABN2TTY1</accession>
<organism evidence="2 3">
    <name type="scientific">Catenulispora yoronensis</name>
    <dbReference type="NCBI Taxonomy" id="450799"/>
    <lineage>
        <taxon>Bacteria</taxon>
        <taxon>Bacillati</taxon>
        <taxon>Actinomycetota</taxon>
        <taxon>Actinomycetes</taxon>
        <taxon>Catenulisporales</taxon>
        <taxon>Catenulisporaceae</taxon>
        <taxon>Catenulispora</taxon>
    </lineage>
</organism>
<dbReference type="Proteomes" id="UP001500751">
    <property type="component" value="Unassembled WGS sequence"/>
</dbReference>
<dbReference type="RefSeq" id="WP_344664775.1">
    <property type="nucleotide sequence ID" value="NZ_BAAAQN010000006.1"/>
</dbReference>
<reference evidence="2 3" key="1">
    <citation type="journal article" date="2019" name="Int. J. Syst. Evol. Microbiol.">
        <title>The Global Catalogue of Microorganisms (GCM) 10K type strain sequencing project: providing services to taxonomists for standard genome sequencing and annotation.</title>
        <authorList>
            <consortium name="The Broad Institute Genomics Platform"/>
            <consortium name="The Broad Institute Genome Sequencing Center for Infectious Disease"/>
            <person name="Wu L."/>
            <person name="Ma J."/>
        </authorList>
    </citation>
    <scope>NUCLEOTIDE SEQUENCE [LARGE SCALE GENOMIC DNA]</scope>
    <source>
        <strain evidence="2 3">JCM 16014</strain>
    </source>
</reference>
<gene>
    <name evidence="2" type="ORF">GCM10009839_15030</name>
</gene>
<dbReference type="EMBL" id="BAAAQN010000006">
    <property type="protein sequence ID" value="GAA2019524.1"/>
    <property type="molecule type" value="Genomic_DNA"/>
</dbReference>
<protein>
    <submittedName>
        <fullName evidence="2">Uncharacterized protein</fullName>
    </submittedName>
</protein>
<comment type="caution">
    <text evidence="2">The sequence shown here is derived from an EMBL/GenBank/DDBJ whole genome shotgun (WGS) entry which is preliminary data.</text>
</comment>
<proteinExistence type="predicted"/>
<keyword evidence="1" id="KW-1133">Transmembrane helix</keyword>
<keyword evidence="1" id="KW-0472">Membrane</keyword>
<evidence type="ECO:0000313" key="2">
    <source>
        <dbReference type="EMBL" id="GAA2019524.1"/>
    </source>
</evidence>
<name>A0ABN2TTY1_9ACTN</name>
<evidence type="ECO:0000313" key="3">
    <source>
        <dbReference type="Proteomes" id="UP001500751"/>
    </source>
</evidence>